<protein>
    <submittedName>
        <fullName evidence="2">ABC transporter permease subunit</fullName>
    </submittedName>
</protein>
<feature type="transmembrane region" description="Helical" evidence="1">
    <location>
        <begin position="103"/>
        <end position="126"/>
    </location>
</feature>
<feature type="transmembrane region" description="Helical" evidence="1">
    <location>
        <begin position="168"/>
        <end position="188"/>
    </location>
</feature>
<name>A0ABD5STM9_9EURY</name>
<evidence type="ECO:0000313" key="2">
    <source>
        <dbReference type="EMBL" id="MFC6767136.1"/>
    </source>
</evidence>
<evidence type="ECO:0000313" key="3">
    <source>
        <dbReference type="Proteomes" id="UP001596383"/>
    </source>
</evidence>
<keyword evidence="3" id="KW-1185">Reference proteome</keyword>
<keyword evidence="1" id="KW-0812">Transmembrane</keyword>
<dbReference type="PANTHER" id="PTHR43471">
    <property type="entry name" value="ABC TRANSPORTER PERMEASE"/>
    <property type="match status" value="1"/>
</dbReference>
<dbReference type="GO" id="GO:0005886">
    <property type="term" value="C:plasma membrane"/>
    <property type="evidence" value="ECO:0007669"/>
    <property type="project" value="UniProtKB-SubCell"/>
</dbReference>
<dbReference type="Pfam" id="PF12679">
    <property type="entry name" value="ABC2_membrane_2"/>
    <property type="match status" value="1"/>
</dbReference>
<keyword evidence="1" id="KW-0472">Membrane</keyword>
<keyword evidence="1" id="KW-1133">Transmembrane helix</keyword>
<dbReference type="Proteomes" id="UP001596383">
    <property type="component" value="Unassembled WGS sequence"/>
</dbReference>
<dbReference type="AlphaFoldDB" id="A0ABD5STM9"/>
<comment type="caution">
    <text evidence="2">The sequence shown here is derived from an EMBL/GenBank/DDBJ whole genome shotgun (WGS) entry which is preliminary data.</text>
</comment>
<proteinExistence type="predicted"/>
<evidence type="ECO:0000256" key="1">
    <source>
        <dbReference type="SAM" id="Phobius"/>
    </source>
</evidence>
<gene>
    <name evidence="2" type="ORF">ACFQE6_19785</name>
</gene>
<organism evidence="2 3">
    <name type="scientific">Natrinema soli</name>
    <dbReference type="NCBI Taxonomy" id="1930624"/>
    <lineage>
        <taxon>Archaea</taxon>
        <taxon>Methanobacteriati</taxon>
        <taxon>Methanobacteriota</taxon>
        <taxon>Stenosarchaea group</taxon>
        <taxon>Halobacteria</taxon>
        <taxon>Halobacteriales</taxon>
        <taxon>Natrialbaceae</taxon>
        <taxon>Natrinema</taxon>
    </lineage>
</organism>
<dbReference type="EMBL" id="JBHSWV010000334">
    <property type="protein sequence ID" value="MFC6767136.1"/>
    <property type="molecule type" value="Genomic_DNA"/>
</dbReference>
<sequence length="296" mass="32260">MSWLTVAKKDFKGARRSRSLWAAAVLLGLIAVLLAYVNQAYRQTEVEAVQGMFRTLTQILAVLLPIIALTATYMAIAGEREGGGIKFLLSLPNTRWDVFTGKLLSRLAIVASGVVFMYIAASSVSLTKHGVFPLGVIAGTLLLTILYGSVFVSIAVAVSAAAASRSRAIANALAAYFVLVILYVFPVIQVKTLVRGIHTSILGMESNPDLYNAVQYTSPFLAYRKAINLVVPDQLEQQLFRDSATNLDGDTPLRATDVDLNLPVYLTDEFSLVILAFWLVVPLLVGFWAFKRADLE</sequence>
<feature type="transmembrane region" description="Helical" evidence="1">
    <location>
        <begin position="20"/>
        <end position="37"/>
    </location>
</feature>
<feature type="transmembrane region" description="Helical" evidence="1">
    <location>
        <begin position="132"/>
        <end position="156"/>
    </location>
</feature>
<dbReference type="PANTHER" id="PTHR43471:SF1">
    <property type="entry name" value="ABC TRANSPORTER PERMEASE PROTEIN NOSY-RELATED"/>
    <property type="match status" value="1"/>
</dbReference>
<dbReference type="RefSeq" id="WP_273740060.1">
    <property type="nucleotide sequence ID" value="NZ_JAQIVI010000334.1"/>
</dbReference>
<accession>A0ABD5STM9</accession>
<feature type="transmembrane region" description="Helical" evidence="1">
    <location>
        <begin position="57"/>
        <end position="76"/>
    </location>
</feature>
<reference evidence="2 3" key="1">
    <citation type="journal article" date="2019" name="Int. J. Syst. Evol. Microbiol.">
        <title>The Global Catalogue of Microorganisms (GCM) 10K type strain sequencing project: providing services to taxonomists for standard genome sequencing and annotation.</title>
        <authorList>
            <consortium name="The Broad Institute Genomics Platform"/>
            <consortium name="The Broad Institute Genome Sequencing Center for Infectious Disease"/>
            <person name="Wu L."/>
            <person name="Ma J."/>
        </authorList>
    </citation>
    <scope>NUCLEOTIDE SEQUENCE [LARGE SCALE GENOMIC DNA]</scope>
    <source>
        <strain evidence="2 3">LMG 29247</strain>
    </source>
</reference>
<feature type="transmembrane region" description="Helical" evidence="1">
    <location>
        <begin position="270"/>
        <end position="290"/>
    </location>
</feature>